<proteinExistence type="predicted"/>
<dbReference type="SUPFAM" id="SSF48317">
    <property type="entry name" value="Acid phosphatase/Vanadium-dependent haloperoxidase"/>
    <property type="match status" value="1"/>
</dbReference>
<dbReference type="PANTHER" id="PTHR31310:SF11">
    <property type="entry name" value="INOSITOL PHOSPHORYLCERAMIDE SYNTHASE CATALYTIC SUBUNIT AUR1"/>
    <property type="match status" value="1"/>
</dbReference>
<evidence type="ECO:0000256" key="4">
    <source>
        <dbReference type="ARBA" id="ARBA00023136"/>
    </source>
</evidence>
<sequence length="397" mass="45454">MKRQLIQLIPKEYNFYNLQYLFLGLLLTVDFIIIQTPTLIPRLFIAALLLSSFWIPYIRRFTLPALPIFSWLITFYACQFIPIDYRPNHIFVNLLPTLERILYGANLSEVISKHTHPVLDILAWLPYGVIHFSFPFVLAFMLFIFGPPGCLKTYGTAFGYMNLAGVLTQLLFPNASPWYELSYGSAPADYSIPGEPGGLIRIDQILGLDLYGSTFGSSPLVFGAFPSLHSGSATIEMLFVVYLFPKLKPLAVAYVMWMWFATMYLTHHYMIDLVGGSIYAIVTFAVAQNFLPKMNPEFRTRLQYFGVNRLHIKSFIYSIEHDIQENKEDEEALLKHTRPESLSLALDVYHNASEHEMEEVESLVYSPVSSVYTSEFDSPVTPRSPVMNQFDFKKYSS</sequence>
<dbReference type="PANTHER" id="PTHR31310">
    <property type="match status" value="1"/>
</dbReference>
<feature type="transmembrane region" description="Helical" evidence="5">
    <location>
        <begin position="40"/>
        <end position="58"/>
    </location>
</feature>
<dbReference type="OrthoDB" id="5784at2759"/>
<evidence type="ECO:0000256" key="2">
    <source>
        <dbReference type="ARBA" id="ARBA00022692"/>
    </source>
</evidence>
<keyword evidence="4 5" id="KW-0472">Membrane</keyword>
<comment type="subcellular location">
    <subcellularLocation>
        <location evidence="1">Membrane</location>
        <topology evidence="1">Multi-pass membrane protein</topology>
    </subcellularLocation>
</comment>
<feature type="transmembrane region" description="Helical" evidence="5">
    <location>
        <begin position="15"/>
        <end position="34"/>
    </location>
</feature>
<dbReference type="GO" id="GO:0016020">
    <property type="term" value="C:membrane"/>
    <property type="evidence" value="ECO:0007669"/>
    <property type="project" value="UniProtKB-SubCell"/>
</dbReference>
<evidence type="ECO:0000313" key="7">
    <source>
        <dbReference type="EMBL" id="KAG1301771.1"/>
    </source>
</evidence>
<dbReference type="InterPro" id="IPR036938">
    <property type="entry name" value="PAP2/HPO_sf"/>
</dbReference>
<dbReference type="InterPro" id="IPR000326">
    <property type="entry name" value="PAP2/HPO"/>
</dbReference>
<dbReference type="GO" id="GO:0006676">
    <property type="term" value="P:mannosyl diphosphorylinositol ceramide metabolic process"/>
    <property type="evidence" value="ECO:0007669"/>
    <property type="project" value="TreeGrafter"/>
</dbReference>
<feature type="domain" description="Phosphatidic acid phosphatase type 2/haloperoxidase" evidence="6">
    <location>
        <begin position="151"/>
        <end position="288"/>
    </location>
</feature>
<evidence type="ECO:0000259" key="6">
    <source>
        <dbReference type="SMART" id="SM00014"/>
    </source>
</evidence>
<keyword evidence="3 5" id="KW-1133">Transmembrane helix</keyword>
<dbReference type="Pfam" id="PF14378">
    <property type="entry name" value="PAP2_3"/>
    <property type="match status" value="1"/>
</dbReference>
<dbReference type="GO" id="GO:0070916">
    <property type="term" value="C:inositol phosphoceramide synthase complex"/>
    <property type="evidence" value="ECO:0007669"/>
    <property type="project" value="TreeGrafter"/>
</dbReference>
<dbReference type="GO" id="GO:0030148">
    <property type="term" value="P:sphingolipid biosynthetic process"/>
    <property type="evidence" value="ECO:0007669"/>
    <property type="project" value="TreeGrafter"/>
</dbReference>
<dbReference type="InterPro" id="IPR052185">
    <property type="entry name" value="IPC_Synthase-Related"/>
</dbReference>
<name>A0A9P6WZ98_RHIOR</name>
<dbReference type="CDD" id="cd03386">
    <property type="entry name" value="PAP2_Aur1_like"/>
    <property type="match status" value="1"/>
</dbReference>
<dbReference type="AlphaFoldDB" id="A0A9P6WZ98"/>
<evidence type="ECO:0000313" key="8">
    <source>
        <dbReference type="Proteomes" id="UP000716291"/>
    </source>
</evidence>
<dbReference type="Proteomes" id="UP000716291">
    <property type="component" value="Unassembled WGS sequence"/>
</dbReference>
<protein>
    <recommendedName>
        <fullName evidence="6">Phosphatidic acid phosphatase type 2/haloperoxidase domain-containing protein</fullName>
    </recommendedName>
</protein>
<dbReference type="InterPro" id="IPR026841">
    <property type="entry name" value="Aur1/Ipt1"/>
</dbReference>
<evidence type="ECO:0000256" key="5">
    <source>
        <dbReference type="SAM" id="Phobius"/>
    </source>
</evidence>
<keyword evidence="8" id="KW-1185">Reference proteome</keyword>
<comment type="caution">
    <text evidence="7">The sequence shown here is derived from an EMBL/GenBank/DDBJ whole genome shotgun (WGS) entry which is preliminary data.</text>
</comment>
<feature type="transmembrane region" description="Helical" evidence="5">
    <location>
        <begin position="273"/>
        <end position="291"/>
    </location>
</feature>
<organism evidence="7 8">
    <name type="scientific">Rhizopus oryzae</name>
    <name type="common">Mucormycosis agent</name>
    <name type="synonym">Rhizopus arrhizus var. delemar</name>
    <dbReference type="NCBI Taxonomy" id="64495"/>
    <lineage>
        <taxon>Eukaryota</taxon>
        <taxon>Fungi</taxon>
        <taxon>Fungi incertae sedis</taxon>
        <taxon>Mucoromycota</taxon>
        <taxon>Mucoromycotina</taxon>
        <taxon>Mucoromycetes</taxon>
        <taxon>Mucorales</taxon>
        <taxon>Mucorineae</taxon>
        <taxon>Rhizopodaceae</taxon>
        <taxon>Rhizopus</taxon>
    </lineage>
</organism>
<accession>A0A9P6WZ98</accession>
<dbReference type="SMART" id="SM00014">
    <property type="entry name" value="acidPPc"/>
    <property type="match status" value="1"/>
</dbReference>
<evidence type="ECO:0000256" key="1">
    <source>
        <dbReference type="ARBA" id="ARBA00004141"/>
    </source>
</evidence>
<reference evidence="7" key="1">
    <citation type="journal article" date="2020" name="Microb. Genom.">
        <title>Genetic diversity of clinical and environmental Mucorales isolates obtained from an investigation of mucormycosis cases among solid organ transplant recipients.</title>
        <authorList>
            <person name="Nguyen M.H."/>
            <person name="Kaul D."/>
            <person name="Muto C."/>
            <person name="Cheng S.J."/>
            <person name="Richter R.A."/>
            <person name="Bruno V.M."/>
            <person name="Liu G."/>
            <person name="Beyhan S."/>
            <person name="Sundermann A.J."/>
            <person name="Mounaud S."/>
            <person name="Pasculle A.W."/>
            <person name="Nierman W.C."/>
            <person name="Driscoll E."/>
            <person name="Cumbie R."/>
            <person name="Clancy C.J."/>
            <person name="Dupont C.L."/>
        </authorList>
    </citation>
    <scope>NUCLEOTIDE SEQUENCE</scope>
    <source>
        <strain evidence="7">GL11</strain>
    </source>
</reference>
<keyword evidence="2 5" id="KW-0812">Transmembrane</keyword>
<dbReference type="Gene3D" id="1.20.144.10">
    <property type="entry name" value="Phosphatidic acid phosphatase type 2/haloperoxidase"/>
    <property type="match status" value="1"/>
</dbReference>
<evidence type="ECO:0000256" key="3">
    <source>
        <dbReference type="ARBA" id="ARBA00022989"/>
    </source>
</evidence>
<feature type="transmembrane region" description="Helical" evidence="5">
    <location>
        <begin position="65"/>
        <end position="83"/>
    </location>
</feature>
<gene>
    <name evidence="7" type="ORF">G6F64_011505</name>
</gene>
<dbReference type="EMBL" id="JAANQT010002833">
    <property type="protein sequence ID" value="KAG1301771.1"/>
    <property type="molecule type" value="Genomic_DNA"/>
</dbReference>
<feature type="transmembrane region" description="Helical" evidence="5">
    <location>
        <begin position="124"/>
        <end position="145"/>
    </location>
</feature>